<evidence type="ECO:0000313" key="2">
    <source>
        <dbReference type="EMBL" id="QJA68158.1"/>
    </source>
</evidence>
<proteinExistence type="predicted"/>
<dbReference type="AlphaFoldDB" id="A0A6M3L429"/>
<sequence>MDAMVEKLRRRTKFEMEQEKRGVGLPTARKTVCGPPKKEDRISEKKLAQAIMESYGIYSEIARRLKCSMSNITYRIKSNPEMKALCDFAREHHLDKVEANFFKDVLESSERGIDKDDWPRIKFYLKTQGKKRGYVEETPLIPSRPIQINVVPAGVNPISVGEIEDAVFTEEKEELNILKKFDKVVEALPPGGD</sequence>
<dbReference type="EMBL" id="MT142748">
    <property type="protein sequence ID" value="QJA88018.1"/>
    <property type="molecule type" value="Genomic_DNA"/>
</dbReference>
<organism evidence="3">
    <name type="scientific">viral metagenome</name>
    <dbReference type="NCBI Taxonomy" id="1070528"/>
    <lineage>
        <taxon>unclassified sequences</taxon>
        <taxon>metagenomes</taxon>
        <taxon>organismal metagenomes</taxon>
    </lineage>
</organism>
<evidence type="ECO:0000313" key="3">
    <source>
        <dbReference type="EMBL" id="QJA88018.1"/>
    </source>
</evidence>
<protein>
    <submittedName>
        <fullName evidence="3">Uncharacterized protein</fullName>
    </submittedName>
</protein>
<evidence type="ECO:0000256" key="1">
    <source>
        <dbReference type="SAM" id="MobiDB-lite"/>
    </source>
</evidence>
<reference evidence="3" key="1">
    <citation type="submission" date="2020-03" db="EMBL/GenBank/DDBJ databases">
        <title>The deep terrestrial virosphere.</title>
        <authorList>
            <person name="Holmfeldt K."/>
            <person name="Nilsson E."/>
            <person name="Simone D."/>
            <person name="Lopez-Fernandez M."/>
            <person name="Wu X."/>
            <person name="de Brujin I."/>
            <person name="Lundin D."/>
            <person name="Andersson A."/>
            <person name="Bertilsson S."/>
            <person name="Dopson M."/>
        </authorList>
    </citation>
    <scope>NUCLEOTIDE SEQUENCE</scope>
    <source>
        <strain evidence="2">MM415A07981</strain>
        <strain evidence="3">MM415B02838</strain>
    </source>
</reference>
<gene>
    <name evidence="2" type="ORF">MM415A07981_0001</name>
    <name evidence="3" type="ORF">MM415B02838_0001</name>
</gene>
<accession>A0A6M3L429</accession>
<feature type="region of interest" description="Disordered" evidence="1">
    <location>
        <begin position="18"/>
        <end position="39"/>
    </location>
</feature>
<name>A0A6M3L429_9ZZZZ</name>
<dbReference type="EMBL" id="MT141592">
    <property type="protein sequence ID" value="QJA68158.1"/>
    <property type="molecule type" value="Genomic_DNA"/>
</dbReference>